<sequence length="257" mass="30633">MTCNCKTNWKERCEPNKLGLKYCENLDCIPALYVIPFNEYTLQGIISQRKNDDLLYDYLNKNNYIEDELCYLYIAIQIFDDIERRGRRYETTIETDVKFLIDYLVWTFGSPLDKNNYIKERVTNEKNKTIKNKYKLGIVKQRTGQDEFRKDLIKIHEKCQICGITNKSMLVASHIKTYHESNDNEAMDFYNGFLLCKMHDGLFDKGLITFDNKGNVLISEELNDNDRDILKVENIKIELEPEQKKYINWHRDNIFKK</sequence>
<protein>
    <submittedName>
        <fullName evidence="2">HNH endonuclease</fullName>
    </submittedName>
</protein>
<dbReference type="EMBL" id="SGKU01000012">
    <property type="protein sequence ID" value="NFA42110.1"/>
    <property type="molecule type" value="Genomic_DNA"/>
</dbReference>
<keyword evidence="2" id="KW-0378">Hydrolase</keyword>
<dbReference type="InterPro" id="IPR003615">
    <property type="entry name" value="HNH_nuc"/>
</dbReference>
<name>A0A6M0SLG9_CLOBO</name>
<dbReference type="Pfam" id="PF13391">
    <property type="entry name" value="HNH_2"/>
    <property type="match status" value="1"/>
</dbReference>
<dbReference type="RefSeq" id="WP_061312571.1">
    <property type="nucleotide sequence ID" value="NZ_LFPB01000001.1"/>
</dbReference>
<evidence type="ECO:0000259" key="1">
    <source>
        <dbReference type="Pfam" id="PF13391"/>
    </source>
</evidence>
<accession>A0A6M0SLG9</accession>
<keyword evidence="2" id="KW-0540">Nuclease</keyword>
<dbReference type="GO" id="GO:0004519">
    <property type="term" value="F:endonuclease activity"/>
    <property type="evidence" value="ECO:0007669"/>
    <property type="project" value="UniProtKB-KW"/>
</dbReference>
<keyword evidence="2" id="KW-0255">Endonuclease</keyword>
<proteinExistence type="predicted"/>
<evidence type="ECO:0000313" key="3">
    <source>
        <dbReference type="Proteomes" id="UP000472355"/>
    </source>
</evidence>
<evidence type="ECO:0000313" key="2">
    <source>
        <dbReference type="EMBL" id="NFA42110.1"/>
    </source>
</evidence>
<feature type="domain" description="HNH nuclease" evidence="1">
    <location>
        <begin position="159"/>
        <end position="211"/>
    </location>
</feature>
<dbReference type="AlphaFoldDB" id="A0A6M0SLG9"/>
<dbReference type="Proteomes" id="UP000472355">
    <property type="component" value="Unassembled WGS sequence"/>
</dbReference>
<comment type="caution">
    <text evidence="2">The sequence shown here is derived from an EMBL/GenBank/DDBJ whole genome shotgun (WGS) entry which is preliminary data.</text>
</comment>
<gene>
    <name evidence="2" type="ORF">EXM65_05850</name>
</gene>
<organism evidence="2 3">
    <name type="scientific">Clostridium botulinum</name>
    <dbReference type="NCBI Taxonomy" id="1491"/>
    <lineage>
        <taxon>Bacteria</taxon>
        <taxon>Bacillati</taxon>
        <taxon>Bacillota</taxon>
        <taxon>Clostridia</taxon>
        <taxon>Eubacteriales</taxon>
        <taxon>Clostridiaceae</taxon>
        <taxon>Clostridium</taxon>
    </lineage>
</organism>
<reference evidence="2 3" key="1">
    <citation type="submission" date="2019-02" db="EMBL/GenBank/DDBJ databases">
        <title>Genome sequencing of Clostridium botulinum clinical isolates.</title>
        <authorList>
            <person name="Brunt J."/>
            <person name="Van Vliet A.H.M."/>
            <person name="Stringer S.C."/>
            <person name="Grant K.A."/>
            <person name="Carter A.C."/>
            <person name="Peck M.W."/>
        </authorList>
    </citation>
    <scope>NUCLEOTIDE SEQUENCE [LARGE SCALE GENOMIC DNA]</scope>
    <source>
        <strain evidence="2 3">H113700579</strain>
    </source>
</reference>